<sequence length="131" mass="15104">MKHLKTFESYGEVTSETNTIDSVIDKVKKSHDSGWYGEHLVESTECVNLDNGWDDDLETLKDVPGVAEILQKISDNQWDLWEGSLEETFTCILTESLYEDGERKYEEGPLLVKYNGWYEDLMNLGSKEIED</sequence>
<organism evidence="1">
    <name type="scientific">uncultured marine phage</name>
    <dbReference type="NCBI Taxonomy" id="707152"/>
    <lineage>
        <taxon>Viruses</taxon>
        <taxon>environmental samples</taxon>
    </lineage>
</organism>
<proteinExistence type="predicted"/>
<reference evidence="1" key="1">
    <citation type="submission" date="2021-06" db="EMBL/GenBank/DDBJ databases">
        <authorList>
            <person name="Gannon L."/>
            <person name="Redgwell R T."/>
            <person name="Michniewski S."/>
            <person name="Harrison D C."/>
            <person name="Millard A."/>
        </authorList>
    </citation>
    <scope>NUCLEOTIDE SEQUENCE</scope>
</reference>
<gene>
    <name evidence="1" type="ORF">SLAVMIC_00402</name>
</gene>
<dbReference type="EMBL" id="OU342829">
    <property type="protein sequence ID" value="CAG7580412.1"/>
    <property type="molecule type" value="Genomic_DNA"/>
</dbReference>
<name>A0A8D9FQR4_9VIRU</name>
<protein>
    <submittedName>
        <fullName evidence="1">Uncharacterized protein</fullName>
    </submittedName>
</protein>
<accession>A0A8D9FQR4</accession>
<evidence type="ECO:0000313" key="1">
    <source>
        <dbReference type="EMBL" id="CAG7580412.1"/>
    </source>
</evidence>